<evidence type="ECO:0000313" key="4">
    <source>
        <dbReference type="Proteomes" id="UP001140172"/>
    </source>
</evidence>
<feature type="region of interest" description="Disordered" evidence="1">
    <location>
        <begin position="153"/>
        <end position="244"/>
    </location>
</feature>
<feature type="compositionally biased region" description="Gly residues" evidence="1">
    <location>
        <begin position="216"/>
        <end position="227"/>
    </location>
</feature>
<evidence type="ECO:0000256" key="1">
    <source>
        <dbReference type="SAM" id="MobiDB-lite"/>
    </source>
</evidence>
<organism evidence="3 4">
    <name type="scientific">Coemansia interrupta</name>
    <dbReference type="NCBI Taxonomy" id="1126814"/>
    <lineage>
        <taxon>Eukaryota</taxon>
        <taxon>Fungi</taxon>
        <taxon>Fungi incertae sedis</taxon>
        <taxon>Zoopagomycota</taxon>
        <taxon>Kickxellomycotina</taxon>
        <taxon>Kickxellomycetes</taxon>
        <taxon>Kickxellales</taxon>
        <taxon>Kickxellaceae</taxon>
        <taxon>Coemansia</taxon>
    </lineage>
</organism>
<comment type="caution">
    <text evidence="3">The sequence shown here is derived from an EMBL/GenBank/DDBJ whole genome shotgun (WGS) entry which is preliminary data.</text>
</comment>
<dbReference type="OrthoDB" id="5592210at2759"/>
<dbReference type="EMBL" id="JANBUM010000305">
    <property type="protein sequence ID" value="KAJ2779298.1"/>
    <property type="molecule type" value="Genomic_DNA"/>
</dbReference>
<protein>
    <submittedName>
        <fullName evidence="3">Uncharacterized protein</fullName>
    </submittedName>
</protein>
<reference evidence="3" key="1">
    <citation type="submission" date="2022-07" db="EMBL/GenBank/DDBJ databases">
        <title>Phylogenomic reconstructions and comparative analyses of Kickxellomycotina fungi.</title>
        <authorList>
            <person name="Reynolds N.K."/>
            <person name="Stajich J.E."/>
            <person name="Barry K."/>
            <person name="Grigoriev I.V."/>
            <person name="Crous P."/>
            <person name="Smith M.E."/>
        </authorList>
    </citation>
    <scope>NUCLEOTIDE SEQUENCE</scope>
    <source>
        <strain evidence="3">BCRC 34489</strain>
    </source>
</reference>
<feature type="chain" id="PRO_5040774947" evidence="2">
    <location>
        <begin position="18"/>
        <end position="277"/>
    </location>
</feature>
<evidence type="ECO:0000313" key="3">
    <source>
        <dbReference type="EMBL" id="KAJ2779298.1"/>
    </source>
</evidence>
<evidence type="ECO:0000256" key="2">
    <source>
        <dbReference type="SAM" id="SignalP"/>
    </source>
</evidence>
<gene>
    <name evidence="3" type="ORF">GGI15_003919</name>
</gene>
<accession>A0A9W8H6Q4</accession>
<feature type="compositionally biased region" description="Basic and acidic residues" evidence="1">
    <location>
        <begin position="153"/>
        <end position="175"/>
    </location>
</feature>
<sequence>MVHIPFAIASLVSLACAFDVADIPQAPIVAAAPVLVPPTVDILPRPAKPATLPVNSDGDELAQVQLQQQQQQQREPEGCSLAGQVKLCVNHAAMQRATCASDDLDCQCTWASVTTTCFAPCIADKESSDGMHVAKGDQEAICSQAAKFGKIAKDKERQKQEEKANKGKKKKDEVRTSVPKNIDDMNSAQESSAAAAPEDDDAGPARRKSPGDDRGGSNGSSNKGGVGKPNSRNLGGNGVKQVSAIDSGSGSIRAQNVLLTGAVAVAAGLVFAAPSLF</sequence>
<dbReference type="Proteomes" id="UP001140172">
    <property type="component" value="Unassembled WGS sequence"/>
</dbReference>
<proteinExistence type="predicted"/>
<feature type="compositionally biased region" description="Low complexity" evidence="1">
    <location>
        <begin position="187"/>
        <end position="196"/>
    </location>
</feature>
<feature type="signal peptide" evidence="2">
    <location>
        <begin position="1"/>
        <end position="17"/>
    </location>
</feature>
<dbReference type="AlphaFoldDB" id="A0A9W8H6Q4"/>
<keyword evidence="4" id="KW-1185">Reference proteome</keyword>
<keyword evidence="2" id="KW-0732">Signal</keyword>
<name>A0A9W8H6Q4_9FUNG</name>